<dbReference type="AlphaFoldDB" id="A0AAV9R982"/>
<name>A0AAV9R982_9TELE</name>
<proteinExistence type="predicted"/>
<sequence>MGSATSRGKKVAPARVSEVGVTKAGGTGVHPSQQARGPFNQRKVQGRHREGPHSECSGEDDDTVRGDLTDGQGASSRRTFIRSKTRGLCPFSREDTEDETSSSPQLEEPRVPRRGPQDVNKRSNCVFTHRKQHTPAGVIQRHPSTQKFSVGGTFLESVPTCDKQQTFGSCHSPSLPMPVILYDGSEEELMDTIEREFS</sequence>
<accession>A0AAV9R982</accession>
<gene>
    <name evidence="2" type="ORF">CRENBAI_021858</name>
</gene>
<keyword evidence="3" id="KW-1185">Reference proteome</keyword>
<reference evidence="2 3" key="1">
    <citation type="submission" date="2021-06" db="EMBL/GenBank/DDBJ databases">
        <authorList>
            <person name="Palmer J.M."/>
        </authorList>
    </citation>
    <scope>NUCLEOTIDE SEQUENCE [LARGE SCALE GENOMIC DNA]</scope>
    <source>
        <strain evidence="2 3">MEX-2019</strain>
        <tissue evidence="2">Muscle</tissue>
    </source>
</reference>
<comment type="caution">
    <text evidence="2">The sequence shown here is derived from an EMBL/GenBank/DDBJ whole genome shotgun (WGS) entry which is preliminary data.</text>
</comment>
<organism evidence="2 3">
    <name type="scientific">Crenichthys baileyi</name>
    <name type="common">White River springfish</name>
    <dbReference type="NCBI Taxonomy" id="28760"/>
    <lineage>
        <taxon>Eukaryota</taxon>
        <taxon>Metazoa</taxon>
        <taxon>Chordata</taxon>
        <taxon>Craniata</taxon>
        <taxon>Vertebrata</taxon>
        <taxon>Euteleostomi</taxon>
        <taxon>Actinopterygii</taxon>
        <taxon>Neopterygii</taxon>
        <taxon>Teleostei</taxon>
        <taxon>Neoteleostei</taxon>
        <taxon>Acanthomorphata</taxon>
        <taxon>Ovalentaria</taxon>
        <taxon>Atherinomorphae</taxon>
        <taxon>Cyprinodontiformes</taxon>
        <taxon>Goodeidae</taxon>
        <taxon>Crenichthys</taxon>
    </lineage>
</organism>
<dbReference type="EMBL" id="JAHHUM010002078">
    <property type="protein sequence ID" value="KAK5606386.1"/>
    <property type="molecule type" value="Genomic_DNA"/>
</dbReference>
<protein>
    <submittedName>
        <fullName evidence="2">Uncharacterized protein</fullName>
    </submittedName>
</protein>
<evidence type="ECO:0000313" key="2">
    <source>
        <dbReference type="EMBL" id="KAK5606386.1"/>
    </source>
</evidence>
<feature type="compositionally biased region" description="Basic and acidic residues" evidence="1">
    <location>
        <begin position="107"/>
        <end position="121"/>
    </location>
</feature>
<evidence type="ECO:0000313" key="3">
    <source>
        <dbReference type="Proteomes" id="UP001311232"/>
    </source>
</evidence>
<feature type="region of interest" description="Disordered" evidence="1">
    <location>
        <begin position="1"/>
        <end position="122"/>
    </location>
</feature>
<evidence type="ECO:0000256" key="1">
    <source>
        <dbReference type="SAM" id="MobiDB-lite"/>
    </source>
</evidence>
<dbReference type="Proteomes" id="UP001311232">
    <property type="component" value="Unassembled WGS sequence"/>
</dbReference>